<dbReference type="SUPFAM" id="SSF53448">
    <property type="entry name" value="Nucleotide-diphospho-sugar transferases"/>
    <property type="match status" value="1"/>
</dbReference>
<evidence type="ECO:0000256" key="6">
    <source>
        <dbReference type="ARBA" id="ARBA00023136"/>
    </source>
</evidence>
<name>A0A7J7IRR1_9RHOD</name>
<keyword evidence="6 7" id="KW-0472">Membrane</keyword>
<keyword evidence="9" id="KW-1185">Reference proteome</keyword>
<evidence type="ECO:0000313" key="8">
    <source>
        <dbReference type="EMBL" id="KAF6005237.1"/>
    </source>
</evidence>
<dbReference type="AlphaFoldDB" id="A0A7J7IRR1"/>
<evidence type="ECO:0000256" key="7">
    <source>
        <dbReference type="SAM" id="Phobius"/>
    </source>
</evidence>
<dbReference type="Pfam" id="PF13641">
    <property type="entry name" value="Glyco_tranf_2_3"/>
    <property type="match status" value="1"/>
</dbReference>
<dbReference type="GO" id="GO:0016020">
    <property type="term" value="C:membrane"/>
    <property type="evidence" value="ECO:0007669"/>
    <property type="project" value="UniProtKB-SubCell"/>
</dbReference>
<feature type="transmembrane region" description="Helical" evidence="7">
    <location>
        <begin position="404"/>
        <end position="428"/>
    </location>
</feature>
<evidence type="ECO:0000256" key="5">
    <source>
        <dbReference type="ARBA" id="ARBA00022989"/>
    </source>
</evidence>
<keyword evidence="2" id="KW-0328">Glycosyltransferase</keyword>
<organism evidence="8 9">
    <name type="scientific">Cyanidiococcus yangmingshanensis</name>
    <dbReference type="NCBI Taxonomy" id="2690220"/>
    <lineage>
        <taxon>Eukaryota</taxon>
        <taxon>Rhodophyta</taxon>
        <taxon>Bangiophyceae</taxon>
        <taxon>Cyanidiales</taxon>
        <taxon>Cyanidiaceae</taxon>
        <taxon>Cyanidiococcus</taxon>
    </lineage>
</organism>
<accession>A0A7J7IRR1</accession>
<sequence>MLSRIAGWRCTPVLLPLLVVCGSASTVLWKPTSLVYHILAFLLEIRLVLFILCKQTARKLDSSIETGSSLLPHFTLIISCKDESGIICNTLETLCFEIKYPNDCYRIIVLDDHSTDDSFERAVEWTSRAKLPRPQCLIFKRRKHDTGGGKSGAMNAALREILIELHEDAVCSGGRKLILGFLDADAYSAPELLAVVADCFTKSRVAALQVCKRPILIGALSLLEYCQAADYMADMFLSAQRHLRRAGCACLRGNGMFFDAALLLHPSLAADLRRGMFFNENTTGDDVDMTCRLKIAGLKIHYLDEVVVYEELAPSWRALLIQRARWVYGGYRRYIDFFGSIPRLWWQDPDEMIEFVVLLAPLFFLTQLVLILWFKKGFTELYHCLILVLWDLGLMYRACTDTRMALLGFLFSFHRSLLVLWAIVICIWSPSKPLEYRKTTRRFELEDGATTTCVSCASRPMIRRYEFDQKGASILSVVR</sequence>
<keyword evidence="5 7" id="KW-1133">Transmembrane helix</keyword>
<dbReference type="CDD" id="cd06423">
    <property type="entry name" value="CESA_like"/>
    <property type="match status" value="1"/>
</dbReference>
<keyword evidence="4 7" id="KW-0812">Transmembrane</keyword>
<feature type="transmembrane region" description="Helical" evidence="7">
    <location>
        <begin position="34"/>
        <end position="53"/>
    </location>
</feature>
<evidence type="ECO:0000256" key="4">
    <source>
        <dbReference type="ARBA" id="ARBA00022692"/>
    </source>
</evidence>
<dbReference type="Proteomes" id="UP000530660">
    <property type="component" value="Unassembled WGS sequence"/>
</dbReference>
<dbReference type="EMBL" id="VWRR01000001">
    <property type="protein sequence ID" value="KAF6005237.1"/>
    <property type="molecule type" value="Genomic_DNA"/>
</dbReference>
<dbReference type="InterPro" id="IPR050321">
    <property type="entry name" value="Glycosyltr_2/OpgH_subfam"/>
</dbReference>
<keyword evidence="3" id="KW-0808">Transferase</keyword>
<dbReference type="Gene3D" id="3.90.550.10">
    <property type="entry name" value="Spore Coat Polysaccharide Biosynthesis Protein SpsA, Chain A"/>
    <property type="match status" value="1"/>
</dbReference>
<protein>
    <submittedName>
        <fullName evidence="8">Uncharacterized protein</fullName>
    </submittedName>
</protein>
<evidence type="ECO:0000256" key="3">
    <source>
        <dbReference type="ARBA" id="ARBA00022679"/>
    </source>
</evidence>
<evidence type="ECO:0000256" key="2">
    <source>
        <dbReference type="ARBA" id="ARBA00022676"/>
    </source>
</evidence>
<dbReference type="PANTHER" id="PTHR43867">
    <property type="entry name" value="CELLULOSE SYNTHASE CATALYTIC SUBUNIT A [UDP-FORMING]"/>
    <property type="match status" value="1"/>
</dbReference>
<feature type="transmembrane region" description="Helical" evidence="7">
    <location>
        <begin position="352"/>
        <end position="374"/>
    </location>
</feature>
<dbReference type="PANTHER" id="PTHR43867:SF2">
    <property type="entry name" value="CELLULOSE SYNTHASE CATALYTIC SUBUNIT A [UDP-FORMING]"/>
    <property type="match status" value="1"/>
</dbReference>
<reference evidence="8 9" key="1">
    <citation type="journal article" date="2020" name="J. Phycol.">
        <title>Comparative genome analysis reveals Cyanidiococcus gen. nov., a new extremophilic red algal genus sister to Cyanidioschyzon (Cyanidioschyzonaceae, Rhodophyta).</title>
        <authorList>
            <person name="Liu S.-L."/>
            <person name="Chiang Y.-R."/>
            <person name="Yoon H.S."/>
            <person name="Fu H.-Y."/>
        </authorList>
    </citation>
    <scope>NUCLEOTIDE SEQUENCE [LARGE SCALE GENOMIC DNA]</scope>
    <source>
        <strain evidence="8 9">THAL066</strain>
    </source>
</reference>
<dbReference type="GO" id="GO:0016757">
    <property type="term" value="F:glycosyltransferase activity"/>
    <property type="evidence" value="ECO:0007669"/>
    <property type="project" value="UniProtKB-KW"/>
</dbReference>
<evidence type="ECO:0000313" key="9">
    <source>
        <dbReference type="Proteomes" id="UP000530660"/>
    </source>
</evidence>
<proteinExistence type="predicted"/>
<dbReference type="InterPro" id="IPR029044">
    <property type="entry name" value="Nucleotide-diphossugar_trans"/>
</dbReference>
<dbReference type="OrthoDB" id="9876900at2759"/>
<evidence type="ECO:0000256" key="1">
    <source>
        <dbReference type="ARBA" id="ARBA00004141"/>
    </source>
</evidence>
<comment type="caution">
    <text evidence="8">The sequence shown here is derived from an EMBL/GenBank/DDBJ whole genome shotgun (WGS) entry which is preliminary data.</text>
</comment>
<comment type="subcellular location">
    <subcellularLocation>
        <location evidence="1">Membrane</location>
        <topology evidence="1">Multi-pass membrane protein</topology>
    </subcellularLocation>
</comment>
<gene>
    <name evidence="8" type="ORF">F1559_003086</name>
</gene>